<keyword evidence="1" id="KW-0732">Signal</keyword>
<evidence type="ECO:0000256" key="1">
    <source>
        <dbReference type="SAM" id="SignalP"/>
    </source>
</evidence>
<reference evidence="2 3" key="1">
    <citation type="submission" date="2019-04" db="EMBL/GenBank/DDBJ databases">
        <title>Friends and foes A comparative genomics study of 23 Aspergillus species from section Flavi.</title>
        <authorList>
            <consortium name="DOE Joint Genome Institute"/>
            <person name="Kjaerbolling I."/>
            <person name="Vesth T."/>
            <person name="Frisvad J.C."/>
            <person name="Nybo J.L."/>
            <person name="Theobald S."/>
            <person name="Kildgaard S."/>
            <person name="Isbrandt T."/>
            <person name="Kuo A."/>
            <person name="Sato A."/>
            <person name="Lyhne E.K."/>
            <person name="Kogle M.E."/>
            <person name="Wiebenga A."/>
            <person name="Kun R.S."/>
            <person name="Lubbers R.J."/>
            <person name="Makela M.R."/>
            <person name="Barry K."/>
            <person name="Chovatia M."/>
            <person name="Clum A."/>
            <person name="Daum C."/>
            <person name="Haridas S."/>
            <person name="He G."/>
            <person name="LaButti K."/>
            <person name="Lipzen A."/>
            <person name="Mondo S."/>
            <person name="Riley R."/>
            <person name="Salamov A."/>
            <person name="Simmons B.A."/>
            <person name="Magnuson J.K."/>
            <person name="Henrissat B."/>
            <person name="Mortensen U.H."/>
            <person name="Larsen T.O."/>
            <person name="Devries R.P."/>
            <person name="Grigoriev I.V."/>
            <person name="Machida M."/>
            <person name="Baker S.E."/>
            <person name="Andersen M.R."/>
        </authorList>
    </citation>
    <scope>NUCLEOTIDE SEQUENCE [LARGE SCALE GENOMIC DNA]</scope>
    <source>
        <strain evidence="2 3">CBS 151.66</strain>
    </source>
</reference>
<accession>A0A5N5X962</accession>
<protein>
    <submittedName>
        <fullName evidence="2">Uncharacterized protein</fullName>
    </submittedName>
</protein>
<organism evidence="2 3">
    <name type="scientific">Aspergillus leporis</name>
    <dbReference type="NCBI Taxonomy" id="41062"/>
    <lineage>
        <taxon>Eukaryota</taxon>
        <taxon>Fungi</taxon>
        <taxon>Dikarya</taxon>
        <taxon>Ascomycota</taxon>
        <taxon>Pezizomycotina</taxon>
        <taxon>Eurotiomycetes</taxon>
        <taxon>Eurotiomycetidae</taxon>
        <taxon>Eurotiales</taxon>
        <taxon>Aspergillaceae</taxon>
        <taxon>Aspergillus</taxon>
        <taxon>Aspergillus subgen. Circumdati</taxon>
    </lineage>
</organism>
<dbReference type="OrthoDB" id="5332281at2759"/>
<dbReference type="Proteomes" id="UP000326565">
    <property type="component" value="Unassembled WGS sequence"/>
</dbReference>
<evidence type="ECO:0000313" key="2">
    <source>
        <dbReference type="EMBL" id="KAB8077283.1"/>
    </source>
</evidence>
<gene>
    <name evidence="2" type="ORF">BDV29DRAFT_168415</name>
</gene>
<dbReference type="AlphaFoldDB" id="A0A5N5X962"/>
<feature type="signal peptide" evidence="1">
    <location>
        <begin position="1"/>
        <end position="18"/>
    </location>
</feature>
<dbReference type="EMBL" id="ML732170">
    <property type="protein sequence ID" value="KAB8077283.1"/>
    <property type="molecule type" value="Genomic_DNA"/>
</dbReference>
<name>A0A5N5X962_9EURO</name>
<proteinExistence type="predicted"/>
<keyword evidence="3" id="KW-1185">Reference proteome</keyword>
<evidence type="ECO:0000313" key="3">
    <source>
        <dbReference type="Proteomes" id="UP000326565"/>
    </source>
</evidence>
<sequence length="58" mass="6084">MCILAGLLGCMLVCAVVAYCTLRTRNSLPNDPCSIAAKDNLLADSKFISEAIIPPGSE</sequence>
<feature type="chain" id="PRO_5024915898" evidence="1">
    <location>
        <begin position="19"/>
        <end position="58"/>
    </location>
</feature>